<keyword evidence="4" id="KW-0067">ATP-binding</keyword>
<evidence type="ECO:0000256" key="3">
    <source>
        <dbReference type="ARBA" id="ARBA00022741"/>
    </source>
</evidence>
<dbReference type="PANTHER" id="PTHR42749">
    <property type="entry name" value="CELL SHAPE-DETERMINING PROTEIN MREB"/>
    <property type="match status" value="1"/>
</dbReference>
<evidence type="ECO:0000313" key="6">
    <source>
        <dbReference type="Proteomes" id="UP000249340"/>
    </source>
</evidence>
<evidence type="ECO:0000256" key="2">
    <source>
        <dbReference type="ARBA" id="ARBA00022490"/>
    </source>
</evidence>
<reference evidence="6" key="1">
    <citation type="submission" date="2018-07" db="EMBL/GenBank/DDBJ databases">
        <title>Streptacidiphilus bronchialis DSM 106435 chromosome.</title>
        <authorList>
            <person name="Batra D."/>
            <person name="Gulvik C.A."/>
        </authorList>
    </citation>
    <scope>NUCLEOTIDE SEQUENCE [LARGE SCALE GENOMIC DNA]</scope>
    <source>
        <strain evidence="6">DSM 106435</strain>
    </source>
</reference>
<gene>
    <name evidence="5" type="ORF">C7M71_019725</name>
</gene>
<comment type="subcellular location">
    <subcellularLocation>
        <location evidence="1">Cytoplasm</location>
    </subcellularLocation>
</comment>
<dbReference type="KEGG" id="stri:C7M71_019725"/>
<keyword evidence="3" id="KW-0547">Nucleotide-binding</keyword>
<dbReference type="RefSeq" id="WP_114914448.1">
    <property type="nucleotide sequence ID" value="NZ_CP031264.1"/>
</dbReference>
<dbReference type="GO" id="GO:0005737">
    <property type="term" value="C:cytoplasm"/>
    <property type="evidence" value="ECO:0007669"/>
    <property type="project" value="UniProtKB-SubCell"/>
</dbReference>
<dbReference type="Pfam" id="PF06723">
    <property type="entry name" value="MreB_Mbl"/>
    <property type="match status" value="1"/>
</dbReference>
<dbReference type="InterPro" id="IPR056546">
    <property type="entry name" value="MreB_MamK-like"/>
</dbReference>
<dbReference type="Gene3D" id="3.30.420.40">
    <property type="match status" value="1"/>
</dbReference>
<evidence type="ECO:0000256" key="1">
    <source>
        <dbReference type="ARBA" id="ARBA00004496"/>
    </source>
</evidence>
<dbReference type="Proteomes" id="UP000249340">
    <property type="component" value="Chromosome"/>
</dbReference>
<evidence type="ECO:0000313" key="5">
    <source>
        <dbReference type="EMBL" id="AXI79314.1"/>
    </source>
</evidence>
<dbReference type="SUPFAM" id="SSF53067">
    <property type="entry name" value="Actin-like ATPase domain"/>
    <property type="match status" value="1"/>
</dbReference>
<protein>
    <recommendedName>
        <fullName evidence="7">Rod shape-determining protein MreB</fullName>
    </recommendedName>
</protein>
<dbReference type="EMBL" id="CP031264">
    <property type="protein sequence ID" value="AXI79314.1"/>
    <property type="molecule type" value="Genomic_DNA"/>
</dbReference>
<keyword evidence="6" id="KW-1185">Reference proteome</keyword>
<dbReference type="PANTHER" id="PTHR42749:SF1">
    <property type="entry name" value="CELL SHAPE-DETERMINING PROTEIN MREB"/>
    <property type="match status" value="1"/>
</dbReference>
<keyword evidence="2" id="KW-0963">Cytoplasm</keyword>
<name>A0A345T009_9ACTN</name>
<dbReference type="OrthoDB" id="4323471at2"/>
<dbReference type="AlphaFoldDB" id="A0A345T009"/>
<evidence type="ECO:0008006" key="7">
    <source>
        <dbReference type="Google" id="ProtNLM"/>
    </source>
</evidence>
<organism evidence="5 6">
    <name type="scientific">Peterkaempfera bronchialis</name>
    <dbReference type="NCBI Taxonomy" id="2126346"/>
    <lineage>
        <taxon>Bacteria</taxon>
        <taxon>Bacillati</taxon>
        <taxon>Actinomycetota</taxon>
        <taxon>Actinomycetes</taxon>
        <taxon>Kitasatosporales</taxon>
        <taxon>Streptomycetaceae</taxon>
        <taxon>Peterkaempfera</taxon>
    </lineage>
</organism>
<evidence type="ECO:0000256" key="4">
    <source>
        <dbReference type="ARBA" id="ARBA00022840"/>
    </source>
</evidence>
<proteinExistence type="predicted"/>
<sequence length="277" mass="28743">MILPGLRQVLDETPSPVLGLCPGIAIDLGSSRTRAWMPGRGVVADVPSVALSPDGPCYPVRRGRVVDVEQCSRMLGLLLGRHVSRRRRRPLVVLSGPVLTEPADHAAALAALEVLEPRSVLTLDSVKAAAVGCPDEPPGGRSLLVVDVGAHLTEVAVLTDGTVVGARRAEVGTADLGRDRPAALIADAVAGMVTQLLRDADAAGTVDALDRGPLLVGGGALRPDIAYRLAMELRTSVRPAPAPHWAALRGAAVALQAARRHPSVNEGEPVVSAVRAQ</sequence>
<dbReference type="InterPro" id="IPR043129">
    <property type="entry name" value="ATPase_NBD"/>
</dbReference>
<dbReference type="GO" id="GO:0005524">
    <property type="term" value="F:ATP binding"/>
    <property type="evidence" value="ECO:0007669"/>
    <property type="project" value="UniProtKB-KW"/>
</dbReference>
<accession>A0A345T009</accession>